<dbReference type="PhylomeDB" id="A7RH77"/>
<dbReference type="FunCoup" id="A7RH77">
    <property type="interactions" value="507"/>
</dbReference>
<dbReference type="InterPro" id="IPR013024">
    <property type="entry name" value="GGCT-like"/>
</dbReference>
<keyword evidence="8" id="KW-1185">Reference proteome</keyword>
<sequence>MTGDNFVLEEGQDLWIFGYGSLVWKVNFPYKKKVAGYIKGYVRKFYQGSCDHRGVPGKPGRVATLLPDSKSTVWGISYQVDAQDEPSVLRYLDIREKDGYTAGFTTFHPSGNLEEQFQVMLYVATQENEFYLGPAPLPEIAYQIAHSKGTSGKNSEYLLNLAAVIEKITEHDHQCDNHLFELEKLVKKELSKQREGRDALL</sequence>
<dbReference type="EC" id="4.3.2.7" evidence="2"/>
<dbReference type="GO" id="GO:0006751">
    <property type="term" value="P:glutathione catabolic process"/>
    <property type="evidence" value="ECO:0000318"/>
    <property type="project" value="GO_Central"/>
</dbReference>
<evidence type="ECO:0000256" key="3">
    <source>
        <dbReference type="ARBA" id="ARBA00023239"/>
    </source>
</evidence>
<dbReference type="KEGG" id="nve:5521579"/>
<dbReference type="HOGENOM" id="CLU_070703_2_2_1"/>
<dbReference type="InterPro" id="IPR006840">
    <property type="entry name" value="ChaC"/>
</dbReference>
<keyword evidence="3" id="KW-0456">Lyase</keyword>
<dbReference type="GO" id="GO:0005737">
    <property type="term" value="C:cytoplasm"/>
    <property type="evidence" value="ECO:0000318"/>
    <property type="project" value="GO_Central"/>
</dbReference>
<dbReference type="SUPFAM" id="SSF110857">
    <property type="entry name" value="Gamma-glutamyl cyclotransferase-like"/>
    <property type="match status" value="1"/>
</dbReference>
<dbReference type="InterPro" id="IPR036568">
    <property type="entry name" value="GGCT-like_sf"/>
</dbReference>
<dbReference type="OrthoDB" id="1933483at2759"/>
<evidence type="ECO:0000313" key="7">
    <source>
        <dbReference type="EMBL" id="EDO49305.1"/>
    </source>
</evidence>
<comment type="similarity">
    <text evidence="1">Belongs to the gamma-glutamylcyclotransferase family. ChaC subfamily.</text>
</comment>
<dbReference type="InParanoid" id="A7RH77"/>
<comment type="catalytic activity">
    <reaction evidence="6">
        <text>glutathione = L-cysteinylglycine + 5-oxo-L-proline</text>
        <dbReference type="Rhea" id="RHEA:47724"/>
        <dbReference type="ChEBI" id="CHEBI:57925"/>
        <dbReference type="ChEBI" id="CHEBI:58402"/>
        <dbReference type="ChEBI" id="CHEBI:61694"/>
        <dbReference type="EC" id="4.3.2.7"/>
    </reaction>
</comment>
<dbReference type="Proteomes" id="UP000001593">
    <property type="component" value="Unassembled WGS sequence"/>
</dbReference>
<dbReference type="PANTHER" id="PTHR12192:SF2">
    <property type="entry name" value="GLUTATHIONE-SPECIFIC GAMMA-GLUTAMYLCYCLOTRANSFERASE 2"/>
    <property type="match status" value="1"/>
</dbReference>
<dbReference type="STRING" id="45351.A7RH77"/>
<name>A7RH77_NEMVE</name>
<dbReference type="eggNOG" id="KOG3182">
    <property type="taxonomic scope" value="Eukaryota"/>
</dbReference>
<reference evidence="7 8" key="1">
    <citation type="journal article" date="2007" name="Science">
        <title>Sea anemone genome reveals ancestral eumetazoan gene repertoire and genomic organization.</title>
        <authorList>
            <person name="Putnam N.H."/>
            <person name="Srivastava M."/>
            <person name="Hellsten U."/>
            <person name="Dirks B."/>
            <person name="Chapman J."/>
            <person name="Salamov A."/>
            <person name="Terry A."/>
            <person name="Shapiro H."/>
            <person name="Lindquist E."/>
            <person name="Kapitonov V.V."/>
            <person name="Jurka J."/>
            <person name="Genikhovich G."/>
            <person name="Grigoriev I.V."/>
            <person name="Lucas S.M."/>
            <person name="Steele R.E."/>
            <person name="Finnerty J.R."/>
            <person name="Technau U."/>
            <person name="Martindale M.Q."/>
            <person name="Rokhsar D.S."/>
        </authorList>
    </citation>
    <scope>NUCLEOTIDE SEQUENCE [LARGE SCALE GENOMIC DNA]</scope>
    <source>
        <strain evidence="8">CH2 X CH6</strain>
    </source>
</reference>
<proteinExistence type="inferred from homology"/>
<accession>A7RH77</accession>
<dbReference type="Gene3D" id="3.10.490.10">
    <property type="entry name" value="Gamma-glutamyl cyclotransferase-like"/>
    <property type="match status" value="1"/>
</dbReference>
<dbReference type="Pfam" id="PF04752">
    <property type="entry name" value="ChaC"/>
    <property type="match status" value="1"/>
</dbReference>
<organism evidence="7 8">
    <name type="scientific">Nematostella vectensis</name>
    <name type="common">Starlet sea anemone</name>
    <dbReference type="NCBI Taxonomy" id="45351"/>
    <lineage>
        <taxon>Eukaryota</taxon>
        <taxon>Metazoa</taxon>
        <taxon>Cnidaria</taxon>
        <taxon>Anthozoa</taxon>
        <taxon>Hexacorallia</taxon>
        <taxon>Actiniaria</taxon>
        <taxon>Edwardsiidae</taxon>
        <taxon>Nematostella</taxon>
    </lineage>
</organism>
<evidence type="ECO:0000256" key="1">
    <source>
        <dbReference type="ARBA" id="ARBA00009662"/>
    </source>
</evidence>
<dbReference type="EMBL" id="DS469510">
    <property type="protein sequence ID" value="EDO49305.1"/>
    <property type="molecule type" value="Genomic_DNA"/>
</dbReference>
<dbReference type="AlphaFoldDB" id="A7RH77"/>
<evidence type="ECO:0000313" key="8">
    <source>
        <dbReference type="Proteomes" id="UP000001593"/>
    </source>
</evidence>
<dbReference type="CDD" id="cd06661">
    <property type="entry name" value="GGCT_like"/>
    <property type="match status" value="1"/>
</dbReference>
<protein>
    <recommendedName>
        <fullName evidence="2">glutathione-specific gamma-glutamylcyclotransferase</fullName>
        <ecNumber evidence="2">4.3.2.7</ecNumber>
    </recommendedName>
    <alternativeName>
        <fullName evidence="4">Cation transport regulator-like protein 2</fullName>
    </alternativeName>
</protein>
<evidence type="ECO:0000256" key="2">
    <source>
        <dbReference type="ARBA" id="ARBA00012344"/>
    </source>
</evidence>
<evidence type="ECO:0000256" key="6">
    <source>
        <dbReference type="ARBA" id="ARBA00048073"/>
    </source>
</evidence>
<dbReference type="PANTHER" id="PTHR12192">
    <property type="entry name" value="CATION TRANSPORT PROTEIN CHAC-RELATED"/>
    <property type="match status" value="1"/>
</dbReference>
<dbReference type="GO" id="GO:0061928">
    <property type="term" value="F:glutathione specific gamma-glutamylcyclotransferase activity"/>
    <property type="evidence" value="ECO:0000318"/>
    <property type="project" value="GO_Central"/>
</dbReference>
<evidence type="ECO:0000256" key="4">
    <source>
        <dbReference type="ARBA" id="ARBA00043195"/>
    </source>
</evidence>
<dbReference type="OMA" id="DHREKDG"/>
<comment type="function">
    <text evidence="5">Catalyzes the cleavage of glutathione into 5-oxo-L-proline and a Cys-Gly dipeptide. Acts specifically on glutathione, but not on other gamma-glutamyl peptides.</text>
</comment>
<evidence type="ECO:0000256" key="5">
    <source>
        <dbReference type="ARBA" id="ARBA00045227"/>
    </source>
</evidence>
<gene>
    <name evidence="7" type="ORF">NEMVEDRAFT_v1g158628</name>
</gene>